<proteinExistence type="predicted"/>
<reference evidence="2" key="1">
    <citation type="submission" date="2021-01" db="EMBL/GenBank/DDBJ databases">
        <authorList>
            <person name="Kaushik A."/>
        </authorList>
    </citation>
    <scope>NUCLEOTIDE SEQUENCE</scope>
    <source>
        <strain evidence="2">AG6-10EEA</strain>
    </source>
</reference>
<gene>
    <name evidence="2" type="ORF">RDB_LOCUS179434</name>
</gene>
<dbReference type="Proteomes" id="UP000663853">
    <property type="component" value="Unassembled WGS sequence"/>
</dbReference>
<organism evidence="2 3">
    <name type="scientific">Rhizoctonia solani</name>
    <dbReference type="NCBI Taxonomy" id="456999"/>
    <lineage>
        <taxon>Eukaryota</taxon>
        <taxon>Fungi</taxon>
        <taxon>Dikarya</taxon>
        <taxon>Basidiomycota</taxon>
        <taxon>Agaricomycotina</taxon>
        <taxon>Agaricomycetes</taxon>
        <taxon>Cantharellales</taxon>
        <taxon>Ceratobasidiaceae</taxon>
        <taxon>Rhizoctonia</taxon>
    </lineage>
</organism>
<sequence>MIDNLIVTRNHSNPSISDMTYSPPPLPDYLSRSHTLRVIVGVPTEEEIKAIHNTISAVNSVPNVPALDNSKLSTQLGRYLFTIQIAVYRNTYPLNEYTYTPSVPSHIPISLEPVVGTPSDGERESAHGVLRNLENLANGPLFDSTFSAKLSQHMHVFDMQFARYIQDSNQGFFSQKQANSPALAQTNDNETSTATSSLMSDTANRREADPIEPTSNVPIPPRVTLPVSTSYNSIEASLDGTVSEQALAAYLKSYDINAELVEDETGNLKPDKKEDRRNRLADYLYYAYSH</sequence>
<evidence type="ECO:0000313" key="2">
    <source>
        <dbReference type="EMBL" id="CAE6536036.1"/>
    </source>
</evidence>
<accession>A0A8H3DTU4</accession>
<feature type="compositionally biased region" description="Polar residues" evidence="1">
    <location>
        <begin position="176"/>
        <end position="202"/>
    </location>
</feature>
<dbReference type="EMBL" id="CAJMXA010004155">
    <property type="protein sequence ID" value="CAE6536036.1"/>
    <property type="molecule type" value="Genomic_DNA"/>
</dbReference>
<protein>
    <submittedName>
        <fullName evidence="2">Uncharacterized protein</fullName>
    </submittedName>
</protein>
<evidence type="ECO:0000313" key="3">
    <source>
        <dbReference type="Proteomes" id="UP000663853"/>
    </source>
</evidence>
<feature type="region of interest" description="Disordered" evidence="1">
    <location>
        <begin position="176"/>
        <end position="222"/>
    </location>
</feature>
<dbReference type="AlphaFoldDB" id="A0A8H3DTU4"/>
<comment type="caution">
    <text evidence="2">The sequence shown here is derived from an EMBL/GenBank/DDBJ whole genome shotgun (WGS) entry which is preliminary data.</text>
</comment>
<evidence type="ECO:0000256" key="1">
    <source>
        <dbReference type="SAM" id="MobiDB-lite"/>
    </source>
</evidence>
<name>A0A8H3DTU4_9AGAM</name>